<evidence type="ECO:0000256" key="5">
    <source>
        <dbReference type="ARBA" id="ARBA00022519"/>
    </source>
</evidence>
<dbReference type="Gene3D" id="3.30.1150.10">
    <property type="match status" value="1"/>
</dbReference>
<evidence type="ECO:0000256" key="6">
    <source>
        <dbReference type="ARBA" id="ARBA00022692"/>
    </source>
</evidence>
<feature type="compositionally biased region" description="Low complexity" evidence="10">
    <location>
        <begin position="84"/>
        <end position="93"/>
    </location>
</feature>
<dbReference type="AlphaFoldDB" id="A0A6N4DRS5"/>
<dbReference type="InterPro" id="IPR051045">
    <property type="entry name" value="TonB-dependent_transducer"/>
</dbReference>
<keyword evidence="3" id="KW-0813">Transport</keyword>
<evidence type="ECO:0000256" key="3">
    <source>
        <dbReference type="ARBA" id="ARBA00022448"/>
    </source>
</evidence>
<keyword evidence="5" id="KW-0997">Cell inner membrane</keyword>
<dbReference type="PANTHER" id="PTHR33446">
    <property type="entry name" value="PROTEIN TONB-RELATED"/>
    <property type="match status" value="1"/>
</dbReference>
<dbReference type="InterPro" id="IPR037682">
    <property type="entry name" value="TonB_C"/>
</dbReference>
<dbReference type="Proteomes" id="UP000250928">
    <property type="component" value="Unassembled WGS sequence"/>
</dbReference>
<dbReference type="GO" id="GO:0098797">
    <property type="term" value="C:plasma membrane protein complex"/>
    <property type="evidence" value="ECO:0007669"/>
    <property type="project" value="TreeGrafter"/>
</dbReference>
<sequence>MTRAAISSADRLGLTLFIAATLHAVTILGVTFSLEKPQKQAPPERTIEIMVIQNPKKSPPPQQADFLAQRSQQGGGEESERVRTTTQTTQPAPRALPAPRPQPPQQPQQKPNSSTPKRVLTQQRPSTKQAPPPEKKREKAPPAPQFTLEGLMTSTNQEIERLSAELDQKTRAYAKRPKRKTISASTQEYKYASYLDAWRRKVEHIGNLNYPDEAKRRRLYGNLLLHVALNTDGTIREINIKRSSGHKLLDDAAIRIVRLAAPYAPFPAEIREEVQVLDIIRTWLFKSNNQLFSQ</sequence>
<evidence type="ECO:0000256" key="9">
    <source>
        <dbReference type="ARBA" id="ARBA00023136"/>
    </source>
</evidence>
<feature type="compositionally biased region" description="Pro residues" evidence="10">
    <location>
        <begin position="94"/>
        <end position="106"/>
    </location>
</feature>
<evidence type="ECO:0000256" key="2">
    <source>
        <dbReference type="ARBA" id="ARBA00006555"/>
    </source>
</evidence>
<reference evidence="13 14" key="1">
    <citation type="submission" date="2018-01" db="EMBL/GenBank/DDBJ databases">
        <title>Novel co-symbiosis in the lucinid bivalve Phacoides pectinatus.</title>
        <authorList>
            <person name="Lim S.J."/>
            <person name="Davis B.G."/>
            <person name="Gill D.E."/>
            <person name="Engel A.S."/>
            <person name="Anderson L.C."/>
            <person name="Campbell B.J."/>
        </authorList>
    </citation>
    <scope>NUCLEOTIDE SEQUENCE [LARGE SCALE GENOMIC DNA]</scope>
    <source>
        <strain evidence="13">N3_P5</strain>
    </source>
</reference>
<dbReference type="PROSITE" id="PS52015">
    <property type="entry name" value="TONB_CTD"/>
    <property type="match status" value="1"/>
</dbReference>
<comment type="similarity">
    <text evidence="2">Belongs to the TonB family.</text>
</comment>
<evidence type="ECO:0000256" key="4">
    <source>
        <dbReference type="ARBA" id="ARBA00022475"/>
    </source>
</evidence>
<dbReference type="GO" id="GO:0031992">
    <property type="term" value="F:energy transducer activity"/>
    <property type="evidence" value="ECO:0007669"/>
    <property type="project" value="TreeGrafter"/>
</dbReference>
<keyword evidence="9 11" id="KW-0472">Membrane</keyword>
<evidence type="ECO:0000256" key="1">
    <source>
        <dbReference type="ARBA" id="ARBA00004383"/>
    </source>
</evidence>
<organism evidence="13 14">
    <name type="scientific">Candidatus Sedimenticola endophacoides</name>
    <dbReference type="NCBI Taxonomy" id="2548426"/>
    <lineage>
        <taxon>Bacteria</taxon>
        <taxon>Pseudomonadati</taxon>
        <taxon>Pseudomonadota</taxon>
        <taxon>Gammaproteobacteria</taxon>
        <taxon>Chromatiales</taxon>
        <taxon>Sedimenticolaceae</taxon>
        <taxon>Sedimenticola</taxon>
    </lineage>
</organism>
<evidence type="ECO:0000256" key="7">
    <source>
        <dbReference type="ARBA" id="ARBA00022927"/>
    </source>
</evidence>
<dbReference type="GO" id="GO:0055085">
    <property type="term" value="P:transmembrane transport"/>
    <property type="evidence" value="ECO:0007669"/>
    <property type="project" value="InterPro"/>
</dbReference>
<dbReference type="EMBL" id="PQCO01000208">
    <property type="protein sequence ID" value="PUE01041.1"/>
    <property type="molecule type" value="Genomic_DNA"/>
</dbReference>
<evidence type="ECO:0000256" key="8">
    <source>
        <dbReference type="ARBA" id="ARBA00022989"/>
    </source>
</evidence>
<protein>
    <submittedName>
        <fullName evidence="13">Energy transducer TonB</fullName>
    </submittedName>
</protein>
<feature type="region of interest" description="Disordered" evidence="10">
    <location>
        <begin position="55"/>
        <end position="146"/>
    </location>
</feature>
<accession>A0A6N4DRS5</accession>
<dbReference type="PANTHER" id="PTHR33446:SF11">
    <property type="entry name" value="TONB3"/>
    <property type="match status" value="1"/>
</dbReference>
<dbReference type="SUPFAM" id="SSF74653">
    <property type="entry name" value="TolA/TonB C-terminal domain"/>
    <property type="match status" value="1"/>
</dbReference>
<feature type="transmembrane region" description="Helical" evidence="11">
    <location>
        <begin position="12"/>
        <end position="34"/>
    </location>
</feature>
<comment type="subcellular location">
    <subcellularLocation>
        <location evidence="1">Cell inner membrane</location>
        <topology evidence="1">Single-pass membrane protein</topology>
        <orientation evidence="1">Periplasmic side</orientation>
    </subcellularLocation>
</comment>
<gene>
    <name evidence="13" type="ORF">C3L24_08505</name>
</gene>
<evidence type="ECO:0000259" key="12">
    <source>
        <dbReference type="PROSITE" id="PS52015"/>
    </source>
</evidence>
<proteinExistence type="inferred from homology"/>
<name>A0A6N4DRS5_9GAMM</name>
<keyword evidence="6 11" id="KW-0812">Transmembrane</keyword>
<dbReference type="Pfam" id="PF03544">
    <property type="entry name" value="TonB_C"/>
    <property type="match status" value="1"/>
</dbReference>
<keyword evidence="4" id="KW-1003">Cell membrane</keyword>
<evidence type="ECO:0000313" key="14">
    <source>
        <dbReference type="Proteomes" id="UP000250928"/>
    </source>
</evidence>
<feature type="domain" description="TonB C-terminal" evidence="12">
    <location>
        <begin position="195"/>
        <end position="294"/>
    </location>
</feature>
<feature type="compositionally biased region" description="Polar residues" evidence="10">
    <location>
        <begin position="110"/>
        <end position="129"/>
    </location>
</feature>
<evidence type="ECO:0000313" key="13">
    <source>
        <dbReference type="EMBL" id="PUE01041.1"/>
    </source>
</evidence>
<evidence type="ECO:0000256" key="10">
    <source>
        <dbReference type="SAM" id="MobiDB-lite"/>
    </source>
</evidence>
<dbReference type="GO" id="GO:0015031">
    <property type="term" value="P:protein transport"/>
    <property type="evidence" value="ECO:0007669"/>
    <property type="project" value="UniProtKB-KW"/>
</dbReference>
<evidence type="ECO:0000256" key="11">
    <source>
        <dbReference type="SAM" id="Phobius"/>
    </source>
</evidence>
<keyword evidence="7" id="KW-0653">Protein transport</keyword>
<dbReference type="NCBIfam" id="TIGR01352">
    <property type="entry name" value="tonB_Cterm"/>
    <property type="match status" value="1"/>
</dbReference>
<comment type="caution">
    <text evidence="13">The sequence shown here is derived from an EMBL/GenBank/DDBJ whole genome shotgun (WGS) entry which is preliminary data.</text>
</comment>
<dbReference type="InterPro" id="IPR006260">
    <property type="entry name" value="TonB/TolA_C"/>
</dbReference>
<keyword evidence="8 11" id="KW-1133">Transmembrane helix</keyword>